<evidence type="ECO:0000256" key="1">
    <source>
        <dbReference type="ARBA" id="ARBA00004651"/>
    </source>
</evidence>
<dbReference type="Pfam" id="PF08022">
    <property type="entry name" value="FAD_binding_8"/>
    <property type="match status" value="1"/>
</dbReference>
<protein>
    <recommendedName>
        <fullName evidence="3">ferric-chelate reductase (NADPH)</fullName>
        <ecNumber evidence="3">1.16.1.9</ecNumber>
    </recommendedName>
</protein>
<dbReference type="GO" id="GO:0052851">
    <property type="term" value="F:ferric-chelate reductase (NADPH) activity"/>
    <property type="evidence" value="ECO:0007669"/>
    <property type="project" value="UniProtKB-EC"/>
</dbReference>
<dbReference type="Pfam" id="PF08030">
    <property type="entry name" value="NAD_binding_6"/>
    <property type="match status" value="1"/>
</dbReference>
<accession>A0A9W9FPK5</accession>
<evidence type="ECO:0000313" key="16">
    <source>
        <dbReference type="Proteomes" id="UP001149074"/>
    </source>
</evidence>
<reference evidence="15" key="1">
    <citation type="submission" date="2022-11" db="EMBL/GenBank/DDBJ databases">
        <authorList>
            <person name="Petersen C."/>
        </authorList>
    </citation>
    <scope>NUCLEOTIDE SEQUENCE</scope>
    <source>
        <strain evidence="15">IBT 30761</strain>
    </source>
</reference>
<dbReference type="SUPFAM" id="SSF52343">
    <property type="entry name" value="Ferredoxin reductase-like, C-terminal NADP-linked domain"/>
    <property type="match status" value="1"/>
</dbReference>
<evidence type="ECO:0000256" key="3">
    <source>
        <dbReference type="ARBA" id="ARBA00012668"/>
    </source>
</evidence>
<evidence type="ECO:0000256" key="5">
    <source>
        <dbReference type="ARBA" id="ARBA00022475"/>
    </source>
</evidence>
<dbReference type="RefSeq" id="XP_056477334.1">
    <property type="nucleotide sequence ID" value="XM_056616977.1"/>
</dbReference>
<dbReference type="InterPro" id="IPR013130">
    <property type="entry name" value="Fe3_Rdtase_TM_dom"/>
</dbReference>
<dbReference type="InterPro" id="IPR017938">
    <property type="entry name" value="Riboflavin_synthase-like_b-brl"/>
</dbReference>
<sequence>MGVQLKGSGPGEPPMNPFVAVPLFAVGGFVAILFFWRTAIRVRHRQRSKAALQVDNQSQLSRTGGVNASLKKHIFYAPLWGFRHSREFRLFGLHMGSIPLRLEVILLALYLLLNFIFVVVTVDWWEDFSKKMFQLKYAAGHLAVMNTPGLVLSAGRNNPLVPVLGLSFDTFNFMHRWVGRTIALNAIIHMAAVLANQAYLNGMNYILDTIWHMPFYIYGLVALLGFVFIFLQSLSPVRHSFYEMFLHLHIALAIMSFVALWYHLKNLLQQRVLLGTVIIWGLDRVGRLVLLIWRNCGKRQTTATVEALPGSVARVDVEVSRAWSFRPGQYLYLYMPCLGLWTSHPFTVAWSSASAGSLDLTEKRSSSDSLATLLGGSETTTMSVLIKGQDGFTRRLLDKVEDSPEGRIKATALAEGPFGGIHSLASYGTLLLVAGGIGITHPMSYLHEVVINFASRKTATRKVHLVWMIRSLDHLAWIHNWMTDIFNHDSLNSTINLKGETYFQFPGLMLSISVHVTEHKETFEEFIPAPETPWTQCAPSNVPVNVHYGKPSFQTLLENEKAEQVGALAVSVCGPGGLGDSVREAVRNVQGERTVDLFEESFSW</sequence>
<evidence type="ECO:0000256" key="11">
    <source>
        <dbReference type="ARBA" id="ARBA00023136"/>
    </source>
</evidence>
<evidence type="ECO:0000256" key="4">
    <source>
        <dbReference type="ARBA" id="ARBA00022448"/>
    </source>
</evidence>
<proteinExistence type="inferred from homology"/>
<dbReference type="PANTHER" id="PTHR32361">
    <property type="entry name" value="FERRIC/CUPRIC REDUCTASE TRANSMEMBRANE COMPONENT"/>
    <property type="match status" value="1"/>
</dbReference>
<comment type="subcellular location">
    <subcellularLocation>
        <location evidence="1">Cell membrane</location>
        <topology evidence="1">Multi-pass membrane protein</topology>
    </subcellularLocation>
</comment>
<feature type="transmembrane region" description="Helical" evidence="13">
    <location>
        <begin position="215"/>
        <end position="234"/>
    </location>
</feature>
<feature type="domain" description="FAD-binding FR-type" evidence="14">
    <location>
        <begin position="295"/>
        <end position="424"/>
    </location>
</feature>
<keyword evidence="11 13" id="KW-0472">Membrane</keyword>
<dbReference type="CDD" id="cd06186">
    <property type="entry name" value="NOX_Duox_like_FAD_NADP"/>
    <property type="match status" value="1"/>
</dbReference>
<dbReference type="EMBL" id="JAPQKI010000004">
    <property type="protein sequence ID" value="KAJ5103954.1"/>
    <property type="molecule type" value="Genomic_DNA"/>
</dbReference>
<feature type="transmembrane region" description="Helical" evidence="13">
    <location>
        <begin position="246"/>
        <end position="264"/>
    </location>
</feature>
<dbReference type="InterPro" id="IPR013121">
    <property type="entry name" value="Fe_red_NAD-bd_6"/>
</dbReference>
<comment type="similarity">
    <text evidence="2">Belongs to the ferric reductase (FRE) family.</text>
</comment>
<keyword evidence="8 13" id="KW-1133">Transmembrane helix</keyword>
<evidence type="ECO:0000256" key="2">
    <source>
        <dbReference type="ARBA" id="ARBA00006278"/>
    </source>
</evidence>
<keyword evidence="6 13" id="KW-0812">Transmembrane</keyword>
<evidence type="ECO:0000313" key="15">
    <source>
        <dbReference type="EMBL" id="KAJ5103954.1"/>
    </source>
</evidence>
<evidence type="ECO:0000256" key="12">
    <source>
        <dbReference type="ARBA" id="ARBA00048483"/>
    </source>
</evidence>
<dbReference type="Gene3D" id="3.40.50.80">
    <property type="entry name" value="Nucleotide-binding domain of ferredoxin-NADP reductase (FNR) module"/>
    <property type="match status" value="1"/>
</dbReference>
<evidence type="ECO:0000256" key="9">
    <source>
        <dbReference type="ARBA" id="ARBA00023002"/>
    </source>
</evidence>
<keyword evidence="5" id="KW-1003">Cell membrane</keyword>
<dbReference type="PANTHER" id="PTHR32361:SF27">
    <property type="entry name" value="FAD-BINDING FR-TYPE DOMAIN-CONTAINING PROTEIN-RELATED"/>
    <property type="match status" value="1"/>
</dbReference>
<dbReference type="InterPro" id="IPR017927">
    <property type="entry name" value="FAD-bd_FR_type"/>
</dbReference>
<dbReference type="GeneID" id="81355956"/>
<comment type="caution">
    <text evidence="15">The sequence shown here is derived from an EMBL/GenBank/DDBJ whole genome shotgun (WGS) entry which is preliminary data.</text>
</comment>
<reference evidence="15" key="2">
    <citation type="journal article" date="2023" name="IMA Fungus">
        <title>Comparative genomic study of the Penicillium genus elucidates a diverse pangenome and 15 lateral gene transfer events.</title>
        <authorList>
            <person name="Petersen C."/>
            <person name="Sorensen T."/>
            <person name="Nielsen M.R."/>
            <person name="Sondergaard T.E."/>
            <person name="Sorensen J.L."/>
            <person name="Fitzpatrick D.A."/>
            <person name="Frisvad J.C."/>
            <person name="Nielsen K.L."/>
        </authorList>
    </citation>
    <scope>NUCLEOTIDE SEQUENCE</scope>
    <source>
        <strain evidence="15">IBT 30761</strain>
    </source>
</reference>
<dbReference type="EC" id="1.16.1.9" evidence="3"/>
<dbReference type="GO" id="GO:0006879">
    <property type="term" value="P:intracellular iron ion homeostasis"/>
    <property type="evidence" value="ECO:0007669"/>
    <property type="project" value="TreeGrafter"/>
</dbReference>
<dbReference type="GO" id="GO:0005886">
    <property type="term" value="C:plasma membrane"/>
    <property type="evidence" value="ECO:0007669"/>
    <property type="project" value="UniProtKB-SubCell"/>
</dbReference>
<evidence type="ECO:0000259" key="14">
    <source>
        <dbReference type="PROSITE" id="PS51384"/>
    </source>
</evidence>
<keyword evidence="10" id="KW-0406">Ion transport</keyword>
<dbReference type="OrthoDB" id="4494341at2759"/>
<evidence type="ECO:0000256" key="13">
    <source>
        <dbReference type="SAM" id="Phobius"/>
    </source>
</evidence>
<comment type="catalytic activity">
    <reaction evidence="12">
        <text>2 a Fe(II)-siderophore + NADP(+) + H(+) = 2 a Fe(III)-siderophore + NADPH</text>
        <dbReference type="Rhea" id="RHEA:28795"/>
        <dbReference type="Rhea" id="RHEA-COMP:11342"/>
        <dbReference type="Rhea" id="RHEA-COMP:11344"/>
        <dbReference type="ChEBI" id="CHEBI:15378"/>
        <dbReference type="ChEBI" id="CHEBI:29033"/>
        <dbReference type="ChEBI" id="CHEBI:29034"/>
        <dbReference type="ChEBI" id="CHEBI:57783"/>
        <dbReference type="ChEBI" id="CHEBI:58349"/>
        <dbReference type="EC" id="1.16.1.9"/>
    </reaction>
</comment>
<dbReference type="SFLD" id="SFLDS00052">
    <property type="entry name" value="Ferric_Reductase_Domain"/>
    <property type="match status" value="1"/>
</dbReference>
<gene>
    <name evidence="15" type="ORF">N7532_004483</name>
</gene>
<feature type="transmembrane region" description="Helical" evidence="13">
    <location>
        <begin position="104"/>
        <end position="125"/>
    </location>
</feature>
<evidence type="ECO:0000256" key="8">
    <source>
        <dbReference type="ARBA" id="ARBA00022989"/>
    </source>
</evidence>
<dbReference type="Proteomes" id="UP001149074">
    <property type="component" value="Unassembled WGS sequence"/>
</dbReference>
<keyword evidence="7" id="KW-0249">Electron transport</keyword>
<feature type="transmembrane region" description="Helical" evidence="13">
    <location>
        <begin position="177"/>
        <end position="195"/>
    </location>
</feature>
<keyword evidence="9" id="KW-0560">Oxidoreductase</keyword>
<dbReference type="SUPFAM" id="SSF63380">
    <property type="entry name" value="Riboflavin synthase domain-like"/>
    <property type="match status" value="1"/>
</dbReference>
<feature type="transmembrane region" description="Helical" evidence="13">
    <location>
        <begin position="20"/>
        <end position="39"/>
    </location>
</feature>
<dbReference type="Pfam" id="PF01794">
    <property type="entry name" value="Ferric_reduct"/>
    <property type="match status" value="1"/>
</dbReference>
<dbReference type="PROSITE" id="PS51384">
    <property type="entry name" value="FAD_FR"/>
    <property type="match status" value="1"/>
</dbReference>
<dbReference type="InterPro" id="IPR051410">
    <property type="entry name" value="Ferric/Cupric_Reductase"/>
</dbReference>
<dbReference type="GO" id="GO:0015677">
    <property type="term" value="P:copper ion import"/>
    <property type="evidence" value="ECO:0007669"/>
    <property type="project" value="TreeGrafter"/>
</dbReference>
<keyword evidence="16" id="KW-1185">Reference proteome</keyword>
<name>A0A9W9FPK5_9EURO</name>
<keyword evidence="4" id="KW-0813">Transport</keyword>
<dbReference type="AlphaFoldDB" id="A0A9W9FPK5"/>
<dbReference type="InterPro" id="IPR013112">
    <property type="entry name" value="FAD-bd_8"/>
</dbReference>
<evidence type="ECO:0000256" key="10">
    <source>
        <dbReference type="ARBA" id="ARBA00023065"/>
    </source>
</evidence>
<dbReference type="SFLD" id="SFLDG01168">
    <property type="entry name" value="Ferric_reductase_subgroup_(FRE"/>
    <property type="match status" value="1"/>
</dbReference>
<organism evidence="15 16">
    <name type="scientific">Penicillium argentinense</name>
    <dbReference type="NCBI Taxonomy" id="1131581"/>
    <lineage>
        <taxon>Eukaryota</taxon>
        <taxon>Fungi</taxon>
        <taxon>Dikarya</taxon>
        <taxon>Ascomycota</taxon>
        <taxon>Pezizomycotina</taxon>
        <taxon>Eurotiomycetes</taxon>
        <taxon>Eurotiomycetidae</taxon>
        <taxon>Eurotiales</taxon>
        <taxon>Aspergillaceae</taxon>
        <taxon>Penicillium</taxon>
    </lineage>
</organism>
<evidence type="ECO:0000256" key="6">
    <source>
        <dbReference type="ARBA" id="ARBA00022692"/>
    </source>
</evidence>
<dbReference type="InterPro" id="IPR039261">
    <property type="entry name" value="FNR_nucleotide-bd"/>
</dbReference>
<dbReference type="GO" id="GO:0006826">
    <property type="term" value="P:iron ion transport"/>
    <property type="evidence" value="ECO:0007669"/>
    <property type="project" value="TreeGrafter"/>
</dbReference>
<evidence type="ECO:0000256" key="7">
    <source>
        <dbReference type="ARBA" id="ARBA00022982"/>
    </source>
</evidence>